<dbReference type="PROSITE" id="PS51257">
    <property type="entry name" value="PROKAR_LIPOPROTEIN"/>
    <property type="match status" value="1"/>
</dbReference>
<dbReference type="InterPro" id="IPR036770">
    <property type="entry name" value="Ankyrin_rpt-contain_sf"/>
</dbReference>
<evidence type="ECO:0000256" key="2">
    <source>
        <dbReference type="ARBA" id="ARBA00023043"/>
    </source>
</evidence>
<dbReference type="AlphaFoldDB" id="A0A850R6X5"/>
<protein>
    <submittedName>
        <fullName evidence="5">Ankyrin repeat domain-containing protein</fullName>
    </submittedName>
</protein>
<keyword evidence="2 3" id="KW-0040">ANK repeat</keyword>
<organism evidence="5 6">
    <name type="scientific">Allochromatium humboldtianum</name>
    <dbReference type="NCBI Taxonomy" id="504901"/>
    <lineage>
        <taxon>Bacteria</taxon>
        <taxon>Pseudomonadati</taxon>
        <taxon>Pseudomonadota</taxon>
        <taxon>Gammaproteobacteria</taxon>
        <taxon>Chromatiales</taxon>
        <taxon>Chromatiaceae</taxon>
        <taxon>Allochromatium</taxon>
    </lineage>
</organism>
<feature type="repeat" description="ANK" evidence="3">
    <location>
        <begin position="153"/>
        <end position="185"/>
    </location>
</feature>
<dbReference type="SMART" id="SM00248">
    <property type="entry name" value="ANK"/>
    <property type="match status" value="4"/>
</dbReference>
<feature type="chain" id="PRO_5032478646" evidence="4">
    <location>
        <begin position="24"/>
        <end position="226"/>
    </location>
</feature>
<dbReference type="Gene3D" id="1.25.40.20">
    <property type="entry name" value="Ankyrin repeat-containing domain"/>
    <property type="match status" value="2"/>
</dbReference>
<comment type="caution">
    <text evidence="5">The sequence shown here is derived from an EMBL/GenBank/DDBJ whole genome shotgun (WGS) entry which is preliminary data.</text>
</comment>
<proteinExistence type="predicted"/>
<dbReference type="InterPro" id="IPR002110">
    <property type="entry name" value="Ankyrin_rpt"/>
</dbReference>
<feature type="signal peptide" evidence="4">
    <location>
        <begin position="1"/>
        <end position="23"/>
    </location>
</feature>
<keyword evidence="4" id="KW-0732">Signal</keyword>
<dbReference type="PROSITE" id="PS50297">
    <property type="entry name" value="ANK_REP_REGION"/>
    <property type="match status" value="3"/>
</dbReference>
<name>A0A850R6X5_9GAMM</name>
<sequence>MSRPVLVLLCLSVFLLVACSEPARPTVNLHRAVAIGDLDQVKRHVYWDTDFDQPDALGDYPLHVAARQGSVNITRALLEAGSDPSVHDAAGATPLQTALLTGKTQVAKALIAHGVPLEPQALLLELAGAGISDRDSFELLLRQGAELNRVDPNGDTALTRAIARGHLETVARLILLGADVNRPDGQGRQPLDLALAQTGERRDDRAKIVELLRRNGALQADRTESH</sequence>
<evidence type="ECO:0000313" key="5">
    <source>
        <dbReference type="EMBL" id="NVZ08136.1"/>
    </source>
</evidence>
<evidence type="ECO:0000256" key="4">
    <source>
        <dbReference type="SAM" id="SignalP"/>
    </source>
</evidence>
<accession>A0A850R6X5</accession>
<dbReference type="RefSeq" id="WP_176974940.1">
    <property type="nucleotide sequence ID" value="NZ_JABZEO010000002.1"/>
</dbReference>
<dbReference type="SUPFAM" id="SSF48403">
    <property type="entry name" value="Ankyrin repeat"/>
    <property type="match status" value="1"/>
</dbReference>
<dbReference type="EMBL" id="JABZEO010000002">
    <property type="protein sequence ID" value="NVZ08136.1"/>
    <property type="molecule type" value="Genomic_DNA"/>
</dbReference>
<dbReference type="PANTHER" id="PTHR24171">
    <property type="entry name" value="ANKYRIN REPEAT DOMAIN-CONTAINING PROTEIN 39-RELATED"/>
    <property type="match status" value="1"/>
</dbReference>
<dbReference type="Proteomes" id="UP000592294">
    <property type="component" value="Unassembled WGS sequence"/>
</dbReference>
<feature type="repeat" description="ANK" evidence="3">
    <location>
        <begin position="90"/>
        <end position="122"/>
    </location>
</feature>
<reference evidence="5 6" key="1">
    <citation type="submission" date="2020-06" db="EMBL/GenBank/DDBJ databases">
        <title>Whole-genome sequence of Allochromatium humboldtianum DSM 21881, type strain.</title>
        <authorList>
            <person name="Kyndt J.A."/>
            <person name="Meyer T.E."/>
        </authorList>
    </citation>
    <scope>NUCLEOTIDE SEQUENCE [LARGE SCALE GENOMIC DNA]</scope>
    <source>
        <strain evidence="5 6">DSM 21881</strain>
    </source>
</reference>
<evidence type="ECO:0000313" key="6">
    <source>
        <dbReference type="Proteomes" id="UP000592294"/>
    </source>
</evidence>
<dbReference type="PROSITE" id="PS50088">
    <property type="entry name" value="ANK_REPEAT"/>
    <property type="match status" value="3"/>
</dbReference>
<keyword evidence="6" id="KW-1185">Reference proteome</keyword>
<feature type="repeat" description="ANK" evidence="3">
    <location>
        <begin position="57"/>
        <end position="89"/>
    </location>
</feature>
<evidence type="ECO:0000256" key="3">
    <source>
        <dbReference type="PROSITE-ProRule" id="PRU00023"/>
    </source>
</evidence>
<gene>
    <name evidence="5" type="ORF">HW932_02540</name>
</gene>
<keyword evidence="1" id="KW-0677">Repeat</keyword>
<dbReference type="Pfam" id="PF12796">
    <property type="entry name" value="Ank_2"/>
    <property type="match status" value="2"/>
</dbReference>
<evidence type="ECO:0000256" key="1">
    <source>
        <dbReference type="ARBA" id="ARBA00022737"/>
    </source>
</evidence>